<dbReference type="Pfam" id="PF18143">
    <property type="entry name" value="HAD_SAK_2"/>
    <property type="match status" value="1"/>
</dbReference>
<protein>
    <submittedName>
        <fullName evidence="1">Uncharacterized protein</fullName>
    </submittedName>
</protein>
<evidence type="ECO:0000313" key="2">
    <source>
        <dbReference type="Proteomes" id="UP000037460"/>
    </source>
</evidence>
<evidence type="ECO:0000313" key="1">
    <source>
        <dbReference type="EMBL" id="KOO25379.1"/>
    </source>
</evidence>
<comment type="caution">
    <text evidence="1">The sequence shown here is derived from an EMBL/GenBank/DDBJ whole genome shotgun (WGS) entry which is preliminary data.</text>
</comment>
<proteinExistence type="predicted"/>
<name>A0A0M0JFL4_9EUKA</name>
<accession>A0A0M0JFL4</accession>
<keyword evidence="2" id="KW-1185">Reference proteome</keyword>
<gene>
    <name evidence="1" type="ORF">Ctob_012270</name>
</gene>
<dbReference type="OrthoDB" id="410307at2759"/>
<dbReference type="AlphaFoldDB" id="A0A0M0JFL4"/>
<sequence>MASRAAAAAPPALTEESVKLLFLDLDGVICCNYHGELEADKLALVGKIVEETGCWVVLSTDWRRQPHLRARAEETLSGFGVTCIGVTPQYPMYARGRPKEILAWMAEYNGPIAAWCALDDRDLVLEEGGAPAFINHFVLTEFATGLTEPLAQRVIVRLVSRVSLPNPHSIPEIDKDGMVLPIGRPNTMQELDYNLLTEVVATTLDVCRKHYGSVPAIPELMQFSQQALENLGVQGDLKEREADFTKIVDMMLHGQDASGSRF</sequence>
<dbReference type="EMBL" id="JWZX01002982">
    <property type="protein sequence ID" value="KOO25379.1"/>
    <property type="molecule type" value="Genomic_DNA"/>
</dbReference>
<organism evidence="1 2">
    <name type="scientific">Chrysochromulina tobinii</name>
    <dbReference type="NCBI Taxonomy" id="1460289"/>
    <lineage>
        <taxon>Eukaryota</taxon>
        <taxon>Haptista</taxon>
        <taxon>Haptophyta</taxon>
        <taxon>Prymnesiophyceae</taxon>
        <taxon>Prymnesiales</taxon>
        <taxon>Chrysochromulinaceae</taxon>
        <taxon>Chrysochromulina</taxon>
    </lineage>
</organism>
<dbReference type="Proteomes" id="UP000037460">
    <property type="component" value="Unassembled WGS sequence"/>
</dbReference>
<reference evidence="2" key="1">
    <citation type="journal article" date="2015" name="PLoS Genet.">
        <title>Genome Sequence and Transcriptome Analyses of Chrysochromulina tobin: Metabolic Tools for Enhanced Algal Fitness in the Prominent Order Prymnesiales (Haptophyceae).</title>
        <authorList>
            <person name="Hovde B.T."/>
            <person name="Deodato C.R."/>
            <person name="Hunsperger H.M."/>
            <person name="Ryken S.A."/>
            <person name="Yost W."/>
            <person name="Jha R.K."/>
            <person name="Patterson J."/>
            <person name="Monnat R.J. Jr."/>
            <person name="Barlow S.B."/>
            <person name="Starkenburg S.R."/>
            <person name="Cattolico R.A."/>
        </authorList>
    </citation>
    <scope>NUCLEOTIDE SEQUENCE</scope>
    <source>
        <strain evidence="2">CCMP291</strain>
    </source>
</reference>